<keyword evidence="15" id="KW-1133">Transmembrane helix</keyword>
<dbReference type="SUPFAM" id="SSF53187">
    <property type="entry name" value="Zn-dependent exopeptidases"/>
    <property type="match status" value="1"/>
</dbReference>
<dbReference type="PRINTS" id="PR00765">
    <property type="entry name" value="CRBOXYPTASEA"/>
</dbReference>
<evidence type="ECO:0000313" key="19">
    <source>
        <dbReference type="Proteomes" id="UP000752696"/>
    </source>
</evidence>
<evidence type="ECO:0000256" key="5">
    <source>
        <dbReference type="ARBA" id="ARBA00022645"/>
    </source>
</evidence>
<dbReference type="AlphaFoldDB" id="A0A6V7HKN6"/>
<comment type="similarity">
    <text evidence="3 14">Belongs to the peptidase M14 family.</text>
</comment>
<dbReference type="GO" id="GO:0005615">
    <property type="term" value="C:extracellular space"/>
    <property type="evidence" value="ECO:0007669"/>
    <property type="project" value="TreeGrafter"/>
</dbReference>
<dbReference type="InterPro" id="IPR036990">
    <property type="entry name" value="M14A-like_propep"/>
</dbReference>
<evidence type="ECO:0000313" key="18">
    <source>
        <dbReference type="EMBL" id="CAD1480290.1"/>
    </source>
</evidence>
<evidence type="ECO:0000256" key="4">
    <source>
        <dbReference type="ARBA" id="ARBA00022525"/>
    </source>
</evidence>
<dbReference type="PANTHER" id="PTHR11705:SF91">
    <property type="entry name" value="FI01817P-RELATED"/>
    <property type="match status" value="1"/>
</dbReference>
<keyword evidence="8 16" id="KW-0732">Signal</keyword>
<sequence>MRKAGGSHGARFIAYASLLLLVVLAVVEASVIDRQKREFVIPDWIEIVDEPVHAENSKMIQRAVRVRDAKVTYDGAQVWRVRSSEGQKDLLSNVTTDFQDTGLPSLWTRNDTTVDMMVRLEEIPRLSRYLKQKDLEYQVVIEDLQKAIDEENPSLSEEEMEELEGRKGHRMEWSSYHRLEDIHGYLDYLAETFPDVCSVVSIGNSVEGRPLKVIRISNGKANAPALWIDGGIHAREWISPAAVTYIINHLVENSEDLEADYYILPVANPDGYEYTFTRDRLWRKNRKRSVGSMCIGVDLNRNFGYRWGGLGTSKDPCREIYAGSGPFSEPETNAIRYFFEASAANFKAYLTFHSYGQYILYPWGYDKRVPPDYADLEMIGKQAAASIRKAGGANSVYTVGNSATTLYAASGGSDDWAKAILKIKYAYTIELRDTGKYGFVLPARYITSTAKEALAAVMVVTEACKSLIQWPAVKMVLSFRMEPPHAWLNLTRGGVPYWMETWYGNSPRAAATPSVIRGCRLLVGMAQQTIDNSSLPRKQLILSVSIAKKLLYIRYTDTIEISINNRNLSSTKLRSMDVSANKGHEPVVYWFGPEFNVFRFRFLELFQIVHVSLRTRIQSDQLLHRGFLREEAGQTWVQFCHALGDWLGEQLVLLMLTMLLLAVVAIAALMLA</sequence>
<dbReference type="CDD" id="cd03860">
    <property type="entry name" value="M14_CP_A-B_like"/>
    <property type="match status" value="1"/>
</dbReference>
<evidence type="ECO:0000256" key="16">
    <source>
        <dbReference type="SAM" id="SignalP"/>
    </source>
</evidence>
<comment type="function">
    <text evidence="13">Involved in the digestion of the blood meal.</text>
</comment>
<dbReference type="Pfam" id="PF02244">
    <property type="entry name" value="Propep_M14"/>
    <property type="match status" value="1"/>
</dbReference>
<keyword evidence="9" id="KW-0378">Hydrolase</keyword>
<reference evidence="18" key="1">
    <citation type="submission" date="2020-07" db="EMBL/GenBank/DDBJ databases">
        <authorList>
            <person name="Nazaruddin N."/>
        </authorList>
    </citation>
    <scope>NUCLEOTIDE SEQUENCE</scope>
</reference>
<evidence type="ECO:0000256" key="2">
    <source>
        <dbReference type="ARBA" id="ARBA00004613"/>
    </source>
</evidence>
<dbReference type="InterPro" id="IPR003146">
    <property type="entry name" value="M14A_act_pep"/>
</dbReference>
<keyword evidence="19" id="KW-1185">Reference proteome</keyword>
<keyword evidence="10" id="KW-0862">Zinc</keyword>
<evidence type="ECO:0000256" key="15">
    <source>
        <dbReference type="SAM" id="Phobius"/>
    </source>
</evidence>
<comment type="cofactor">
    <cofactor evidence="1">
        <name>Zn(2+)</name>
        <dbReference type="ChEBI" id="CHEBI:29105"/>
    </cofactor>
</comment>
<evidence type="ECO:0000256" key="13">
    <source>
        <dbReference type="ARBA" id="ARBA00057299"/>
    </source>
</evidence>
<dbReference type="PROSITE" id="PS00132">
    <property type="entry name" value="CARBOXYPEPT_ZN_1"/>
    <property type="match status" value="1"/>
</dbReference>
<feature type="transmembrane region" description="Helical" evidence="15">
    <location>
        <begin position="651"/>
        <end position="671"/>
    </location>
</feature>
<dbReference type="GO" id="GO:0004181">
    <property type="term" value="F:metallocarboxypeptidase activity"/>
    <property type="evidence" value="ECO:0007669"/>
    <property type="project" value="InterPro"/>
</dbReference>
<evidence type="ECO:0000259" key="17">
    <source>
        <dbReference type="PROSITE" id="PS52035"/>
    </source>
</evidence>
<accession>A0A6V7HKN6</accession>
<evidence type="ECO:0000256" key="9">
    <source>
        <dbReference type="ARBA" id="ARBA00022801"/>
    </source>
</evidence>
<dbReference type="GO" id="GO:0006508">
    <property type="term" value="P:proteolysis"/>
    <property type="evidence" value="ECO:0007669"/>
    <property type="project" value="UniProtKB-KW"/>
</dbReference>
<dbReference type="Pfam" id="PF00246">
    <property type="entry name" value="Peptidase_M14"/>
    <property type="match status" value="1"/>
</dbReference>
<dbReference type="PANTHER" id="PTHR11705">
    <property type="entry name" value="PROTEASE FAMILY M14 CARBOXYPEPTIDASE A,B"/>
    <property type="match status" value="1"/>
</dbReference>
<dbReference type="EMBL" id="CAJDYZ010011926">
    <property type="protein sequence ID" value="CAD1480290.1"/>
    <property type="molecule type" value="Genomic_DNA"/>
</dbReference>
<dbReference type="InterPro" id="IPR057246">
    <property type="entry name" value="CARBOXYPEPT_ZN_1"/>
</dbReference>
<dbReference type="SMART" id="SM00631">
    <property type="entry name" value="Zn_pept"/>
    <property type="match status" value="1"/>
</dbReference>
<organism evidence="18 19">
    <name type="scientific">Heterotrigona itama</name>
    <dbReference type="NCBI Taxonomy" id="395501"/>
    <lineage>
        <taxon>Eukaryota</taxon>
        <taxon>Metazoa</taxon>
        <taxon>Ecdysozoa</taxon>
        <taxon>Arthropoda</taxon>
        <taxon>Hexapoda</taxon>
        <taxon>Insecta</taxon>
        <taxon>Pterygota</taxon>
        <taxon>Neoptera</taxon>
        <taxon>Endopterygota</taxon>
        <taxon>Hymenoptera</taxon>
        <taxon>Apocrita</taxon>
        <taxon>Aculeata</taxon>
        <taxon>Apoidea</taxon>
        <taxon>Anthophila</taxon>
        <taxon>Apidae</taxon>
        <taxon>Heterotrigona</taxon>
    </lineage>
</organism>
<dbReference type="PROSITE" id="PS52035">
    <property type="entry name" value="PEPTIDASE_M14"/>
    <property type="match status" value="1"/>
</dbReference>
<evidence type="ECO:0000256" key="12">
    <source>
        <dbReference type="ARBA" id="ARBA00023157"/>
    </source>
</evidence>
<keyword evidence="6" id="KW-0645">Protease</keyword>
<keyword evidence="15" id="KW-0812">Transmembrane</keyword>
<dbReference type="OrthoDB" id="3626597at2759"/>
<dbReference type="InterPro" id="IPR000834">
    <property type="entry name" value="Peptidase_M14"/>
</dbReference>
<evidence type="ECO:0000256" key="6">
    <source>
        <dbReference type="ARBA" id="ARBA00022670"/>
    </source>
</evidence>
<name>A0A6V7HKN6_9HYME</name>
<keyword evidence="5" id="KW-0121">Carboxypeptidase</keyword>
<comment type="caution">
    <text evidence="18">The sequence shown here is derived from an EMBL/GenBank/DDBJ whole genome shotgun (WGS) entry which is preliminary data.</text>
</comment>
<feature type="domain" description="Peptidase M14" evidence="17">
    <location>
        <begin position="175"/>
        <end position="464"/>
    </location>
</feature>
<dbReference type="FunFam" id="3.40.630.10:FF:000040">
    <property type="entry name" value="zinc carboxypeptidase"/>
    <property type="match status" value="1"/>
</dbReference>
<evidence type="ECO:0000256" key="14">
    <source>
        <dbReference type="PROSITE-ProRule" id="PRU01379"/>
    </source>
</evidence>
<evidence type="ECO:0000256" key="11">
    <source>
        <dbReference type="ARBA" id="ARBA00023049"/>
    </source>
</evidence>
<keyword evidence="12" id="KW-1015">Disulfide bond</keyword>
<dbReference type="Gene3D" id="3.30.70.340">
    <property type="entry name" value="Metallocarboxypeptidase-like"/>
    <property type="match status" value="1"/>
</dbReference>
<keyword evidence="4" id="KW-0964">Secreted</keyword>
<gene>
    <name evidence="18" type="ORF">MHI_LOCUS909643</name>
</gene>
<protein>
    <recommendedName>
        <fullName evidence="17">Peptidase M14 domain-containing protein</fullName>
    </recommendedName>
</protein>
<keyword evidence="11" id="KW-0482">Metalloprotease</keyword>
<evidence type="ECO:0000256" key="10">
    <source>
        <dbReference type="ARBA" id="ARBA00022833"/>
    </source>
</evidence>
<dbReference type="Proteomes" id="UP000752696">
    <property type="component" value="Unassembled WGS sequence"/>
</dbReference>
<evidence type="ECO:0000256" key="3">
    <source>
        <dbReference type="ARBA" id="ARBA00005988"/>
    </source>
</evidence>
<dbReference type="GO" id="GO:0008270">
    <property type="term" value="F:zinc ion binding"/>
    <property type="evidence" value="ECO:0007669"/>
    <property type="project" value="InterPro"/>
</dbReference>
<feature type="active site" description="Proton donor/acceptor" evidence="14">
    <location>
        <position position="430"/>
    </location>
</feature>
<keyword evidence="15" id="KW-0472">Membrane</keyword>
<dbReference type="Gene3D" id="3.40.630.10">
    <property type="entry name" value="Zn peptidases"/>
    <property type="match status" value="1"/>
</dbReference>
<evidence type="ECO:0000256" key="7">
    <source>
        <dbReference type="ARBA" id="ARBA00022723"/>
    </source>
</evidence>
<evidence type="ECO:0000256" key="1">
    <source>
        <dbReference type="ARBA" id="ARBA00001947"/>
    </source>
</evidence>
<evidence type="ECO:0000256" key="8">
    <source>
        <dbReference type="ARBA" id="ARBA00022729"/>
    </source>
</evidence>
<feature type="signal peptide" evidence="16">
    <location>
        <begin position="1"/>
        <end position="29"/>
    </location>
</feature>
<dbReference type="SUPFAM" id="SSF54897">
    <property type="entry name" value="Protease propeptides/inhibitors"/>
    <property type="match status" value="1"/>
</dbReference>
<proteinExistence type="inferred from homology"/>
<feature type="chain" id="PRO_5027824287" description="Peptidase M14 domain-containing protein" evidence="16">
    <location>
        <begin position="30"/>
        <end position="672"/>
    </location>
</feature>
<keyword evidence="7" id="KW-0479">Metal-binding</keyword>
<comment type="subcellular location">
    <subcellularLocation>
        <location evidence="2">Secreted</location>
    </subcellularLocation>
</comment>